<comment type="caution">
    <text evidence="2">The sequence shown here is derived from an EMBL/GenBank/DDBJ whole genome shotgun (WGS) entry which is preliminary data.</text>
</comment>
<evidence type="ECO:0000313" key="3">
    <source>
        <dbReference type="Proteomes" id="UP001577267"/>
    </source>
</evidence>
<organism evidence="2 3">
    <name type="scientific">Streptomyces carpaticus</name>
    <dbReference type="NCBI Taxonomy" id="285558"/>
    <lineage>
        <taxon>Bacteria</taxon>
        <taxon>Bacillati</taxon>
        <taxon>Actinomycetota</taxon>
        <taxon>Actinomycetes</taxon>
        <taxon>Kitasatosporales</taxon>
        <taxon>Streptomycetaceae</taxon>
        <taxon>Streptomyces</taxon>
    </lineage>
</organism>
<reference evidence="2 3" key="1">
    <citation type="submission" date="2024-09" db="EMBL/GenBank/DDBJ databases">
        <title>Draft genome sequence of multifaceted antimicrobials producing Streptomyces sp. strain FH1.</title>
        <authorList>
            <person name="Hassan F."/>
            <person name="Ali H."/>
            <person name="Hassan N."/>
            <person name="Nawaz A."/>
        </authorList>
    </citation>
    <scope>NUCLEOTIDE SEQUENCE [LARGE SCALE GENOMIC DNA]</scope>
    <source>
        <strain evidence="2 3">FH1</strain>
    </source>
</reference>
<dbReference type="InterPro" id="IPR025349">
    <property type="entry name" value="DUF4253"/>
</dbReference>
<accession>A0ABV4ZPK2</accession>
<protein>
    <submittedName>
        <fullName evidence="2">DUF4253 domain-containing protein</fullName>
    </submittedName>
</protein>
<keyword evidence="3" id="KW-1185">Reference proteome</keyword>
<feature type="domain" description="DUF4253" evidence="1">
    <location>
        <begin position="142"/>
        <end position="251"/>
    </location>
</feature>
<proteinExistence type="predicted"/>
<dbReference type="EMBL" id="JBHGBT010000008">
    <property type="protein sequence ID" value="MFB4194966.1"/>
    <property type="molecule type" value="Genomic_DNA"/>
</dbReference>
<dbReference type="Proteomes" id="UP001577267">
    <property type="component" value="Unassembled WGS sequence"/>
</dbReference>
<dbReference type="Pfam" id="PF14062">
    <property type="entry name" value="DUF4253"/>
    <property type="match status" value="1"/>
</dbReference>
<evidence type="ECO:0000259" key="1">
    <source>
        <dbReference type="Pfam" id="PF14062"/>
    </source>
</evidence>
<evidence type="ECO:0000313" key="2">
    <source>
        <dbReference type="EMBL" id="MFB4194966.1"/>
    </source>
</evidence>
<sequence>MIASGEGDGAARPLWLSDTPVSAGLWIRAHAAHSASGLWPLLLDGEDSHDGAFRPWASGELFPERMYSPGAHDPAVLLERWWTAYTRIHDDDHLTPEERLAVTAPFGRTWPRPAPGRENISGAGERAEEYARVFVRQYPRSRLGLVAASGGADALTAVGWQGPANYGDTAAFSAVVHDWERRFGTRVVAVGASTLHLSVAAPPVRIEDALVVAAEHFAFCPDAIWQGARPCTLAAHAERIVGMNCWSFWWD</sequence>
<dbReference type="RefSeq" id="WP_375062907.1">
    <property type="nucleotide sequence ID" value="NZ_JBHGBT010000008.1"/>
</dbReference>
<name>A0ABV4ZPK2_9ACTN</name>
<gene>
    <name evidence="2" type="ORF">ACE11A_11445</name>
</gene>